<dbReference type="EMBL" id="WWCS01000012">
    <property type="protein sequence ID" value="MYN41346.1"/>
    <property type="molecule type" value="Genomic_DNA"/>
</dbReference>
<evidence type="ECO:0000313" key="2">
    <source>
        <dbReference type="EMBL" id="MYM71877.1"/>
    </source>
</evidence>
<dbReference type="PROSITE" id="PS51257">
    <property type="entry name" value="PROKAR_LIPOPROTEIN"/>
    <property type="match status" value="1"/>
</dbReference>
<evidence type="ECO:0008006" key="6">
    <source>
        <dbReference type="Google" id="ProtNLM"/>
    </source>
</evidence>
<reference evidence="4 5" key="1">
    <citation type="submission" date="2019-12" db="EMBL/GenBank/DDBJ databases">
        <title>Novel species isolated from a subtropical stream in China.</title>
        <authorList>
            <person name="Lu H."/>
        </authorList>
    </citation>
    <scope>NUCLEOTIDE SEQUENCE [LARGE SCALE GENOMIC DNA]</scope>
    <source>
        <strain evidence="3 4">FT109W</strain>
        <strain evidence="2 5">FT134W</strain>
    </source>
</reference>
<dbReference type="EMBL" id="WWCR01000004">
    <property type="protein sequence ID" value="MYM71877.1"/>
    <property type="molecule type" value="Genomic_DNA"/>
</dbReference>
<comment type="caution">
    <text evidence="2">The sequence shown here is derived from an EMBL/GenBank/DDBJ whole genome shotgun (WGS) entry which is preliminary data.</text>
</comment>
<feature type="signal peptide" evidence="1">
    <location>
        <begin position="1"/>
        <end position="21"/>
    </location>
</feature>
<dbReference type="RefSeq" id="WP_161046311.1">
    <property type="nucleotide sequence ID" value="NZ_WWCR01000004.1"/>
</dbReference>
<evidence type="ECO:0000313" key="5">
    <source>
        <dbReference type="Proteomes" id="UP000469734"/>
    </source>
</evidence>
<name>A0A7X4GY98_9BURK</name>
<accession>A0A7X4GY98</accession>
<gene>
    <name evidence="3" type="ORF">GTP55_18445</name>
    <name evidence="2" type="ORF">GTP56_06645</name>
</gene>
<dbReference type="Proteomes" id="UP000469734">
    <property type="component" value="Unassembled WGS sequence"/>
</dbReference>
<keyword evidence="1" id="KW-0732">Signal</keyword>
<evidence type="ECO:0000313" key="3">
    <source>
        <dbReference type="EMBL" id="MYN41346.1"/>
    </source>
</evidence>
<dbReference type="AlphaFoldDB" id="A0A7X4GY98"/>
<protein>
    <recommendedName>
        <fullName evidence="6">Lipoprotein</fullName>
    </recommendedName>
</protein>
<sequence length="131" mass="14403">MKTRLAFILASAALLAGCATEYQPHNSEGGYSEAPIEPGVWRVKIASTPYTLQQQIQDFSLLRSAELTLQQGYSHFTLAAPDGKASAQPGPDVVVRMFKQRPKEGAVQYDARAVCSQLGTRYEVTCRDRPQ</sequence>
<dbReference type="Proteomes" id="UP000466332">
    <property type="component" value="Unassembled WGS sequence"/>
</dbReference>
<keyword evidence="4" id="KW-1185">Reference proteome</keyword>
<feature type="chain" id="PRO_5030678243" description="Lipoprotein" evidence="1">
    <location>
        <begin position="22"/>
        <end position="131"/>
    </location>
</feature>
<dbReference type="NCBIfam" id="NF047637">
    <property type="entry name" value="lipo_CC0125"/>
    <property type="match status" value="1"/>
</dbReference>
<organism evidence="2 5">
    <name type="scientific">Duganella margarita</name>
    <dbReference type="NCBI Taxonomy" id="2692170"/>
    <lineage>
        <taxon>Bacteria</taxon>
        <taxon>Pseudomonadati</taxon>
        <taxon>Pseudomonadota</taxon>
        <taxon>Betaproteobacteria</taxon>
        <taxon>Burkholderiales</taxon>
        <taxon>Oxalobacteraceae</taxon>
        <taxon>Telluria group</taxon>
        <taxon>Duganella</taxon>
    </lineage>
</organism>
<evidence type="ECO:0000256" key="1">
    <source>
        <dbReference type="SAM" id="SignalP"/>
    </source>
</evidence>
<proteinExistence type="predicted"/>
<evidence type="ECO:0000313" key="4">
    <source>
        <dbReference type="Proteomes" id="UP000466332"/>
    </source>
</evidence>